<name>A0ABY9MTF7_9GAMM</name>
<protein>
    <submittedName>
        <fullName evidence="2">Type IV toxin-antitoxin system AbiEi family antitoxin domain-containing protein</fullName>
    </submittedName>
</protein>
<proteinExistence type="predicted"/>
<keyword evidence="3" id="KW-1185">Reference proteome</keyword>
<dbReference type="InterPro" id="IPR025159">
    <property type="entry name" value="AbiEi_N"/>
</dbReference>
<gene>
    <name evidence="2" type="ORF">RCF98_06200</name>
</gene>
<organism evidence="2 3">
    <name type="scientific">Thiothrix lacustris</name>
    <dbReference type="NCBI Taxonomy" id="525917"/>
    <lineage>
        <taxon>Bacteria</taxon>
        <taxon>Pseudomonadati</taxon>
        <taxon>Pseudomonadota</taxon>
        <taxon>Gammaproteobacteria</taxon>
        <taxon>Thiotrichales</taxon>
        <taxon>Thiotrichaceae</taxon>
        <taxon>Thiothrix</taxon>
    </lineage>
</organism>
<dbReference type="Pfam" id="PF13338">
    <property type="entry name" value="AbiEi_4"/>
    <property type="match status" value="1"/>
</dbReference>
<evidence type="ECO:0000313" key="3">
    <source>
        <dbReference type="Proteomes" id="UP001236657"/>
    </source>
</evidence>
<feature type="domain" description="AbiEi antitoxin N-terminal" evidence="1">
    <location>
        <begin position="2"/>
        <end position="45"/>
    </location>
</feature>
<reference evidence="2 3" key="1">
    <citation type="submission" date="2023-08" db="EMBL/GenBank/DDBJ databases">
        <title>New molecular markers tilS and rpoB for phylogenetic and monitoring studies of the genus Thiothrix biodiversity.</title>
        <authorList>
            <person name="Ravin N.V."/>
            <person name="Smolyakov D."/>
            <person name="Markov N.D."/>
            <person name="Beletsky A.V."/>
            <person name="Mardanov A.V."/>
            <person name="Rudenko T.S."/>
            <person name="Grabovich M.Y."/>
        </authorList>
    </citation>
    <scope>NUCLEOTIDE SEQUENCE [LARGE SCALE GENOMIC DNA]</scope>
    <source>
        <strain evidence="2 3">MK1</strain>
    </source>
</reference>
<sequence>MLFRTHGGQLRMSDALTLGISRYRLYQLRDEGIIEVVSRGIYRLTELPTISNPDLGTIALRYPNAVICLVSALAWHEMTTQIPHAVTVAVPPNTRLPVLDYPPIKAYRFATPAFNAGVEKINIDSITIRIYNAEKTLVDCFKFRNKIGMDVVIEALQLYRRRKHLNLPALLRYASICRVEKVMRPYLEAIL</sequence>
<dbReference type="Proteomes" id="UP001236657">
    <property type="component" value="Chromosome"/>
</dbReference>
<evidence type="ECO:0000259" key="1">
    <source>
        <dbReference type="Pfam" id="PF13338"/>
    </source>
</evidence>
<evidence type="ECO:0000313" key="2">
    <source>
        <dbReference type="EMBL" id="WML91928.1"/>
    </source>
</evidence>
<dbReference type="RefSeq" id="WP_308896896.1">
    <property type="nucleotide sequence ID" value="NZ_CP133218.1"/>
</dbReference>
<accession>A0ABY9MTF7</accession>
<dbReference type="EMBL" id="CP133218">
    <property type="protein sequence ID" value="WML91928.1"/>
    <property type="molecule type" value="Genomic_DNA"/>
</dbReference>